<comment type="catalytic activity">
    <reaction evidence="3">
        <text>[protein]-L-glutamate 5-O-methyl ester + H2O = L-glutamyl-[protein] + methanol + H(+)</text>
        <dbReference type="Rhea" id="RHEA:23236"/>
        <dbReference type="Rhea" id="RHEA-COMP:10208"/>
        <dbReference type="Rhea" id="RHEA-COMP:10311"/>
        <dbReference type="ChEBI" id="CHEBI:15377"/>
        <dbReference type="ChEBI" id="CHEBI:15378"/>
        <dbReference type="ChEBI" id="CHEBI:17790"/>
        <dbReference type="ChEBI" id="CHEBI:29973"/>
        <dbReference type="ChEBI" id="CHEBI:82795"/>
        <dbReference type="EC" id="3.1.1.61"/>
    </reaction>
</comment>
<evidence type="ECO:0000256" key="3">
    <source>
        <dbReference type="ARBA" id="ARBA00048267"/>
    </source>
</evidence>
<dbReference type="Gene3D" id="3.40.50.180">
    <property type="entry name" value="Methylesterase CheB, C-terminal domain"/>
    <property type="match status" value="1"/>
</dbReference>
<dbReference type="PATRIC" id="fig|864069.3.peg.4036"/>
<dbReference type="Proteomes" id="UP000003947">
    <property type="component" value="Unassembled WGS sequence"/>
</dbReference>
<dbReference type="PROSITE" id="PS50122">
    <property type="entry name" value="CHEB"/>
    <property type="match status" value="1"/>
</dbReference>
<reference evidence="6 7" key="1">
    <citation type="submission" date="2012-02" db="EMBL/GenBank/DDBJ databases">
        <title>Improved High-Quality Draft sequence of Microvirga sp. WSM3557.</title>
        <authorList>
            <consortium name="US DOE Joint Genome Institute"/>
            <person name="Lucas S."/>
            <person name="Han J."/>
            <person name="Lapidus A."/>
            <person name="Cheng J.-F."/>
            <person name="Goodwin L."/>
            <person name="Pitluck S."/>
            <person name="Peters L."/>
            <person name="Zhang X."/>
            <person name="Detter J.C."/>
            <person name="Han C."/>
            <person name="Tapia R."/>
            <person name="Land M."/>
            <person name="Hauser L."/>
            <person name="Kyrpides N."/>
            <person name="Ivanova N."/>
            <person name="Pagani I."/>
            <person name="Brau L."/>
            <person name="Yates R."/>
            <person name="O'Hara G."/>
            <person name="Rui T."/>
            <person name="Howieson J."/>
            <person name="Reeve W."/>
            <person name="Woyke T."/>
        </authorList>
    </citation>
    <scope>NUCLEOTIDE SEQUENCE [LARGE SCALE GENOMIC DNA]</scope>
    <source>
        <strain evidence="6 7">WSM3557</strain>
    </source>
</reference>
<keyword evidence="7" id="KW-1185">Reference proteome</keyword>
<dbReference type="GO" id="GO:0006935">
    <property type="term" value="P:chemotaxis"/>
    <property type="evidence" value="ECO:0007669"/>
    <property type="project" value="UniProtKB-UniRule"/>
</dbReference>
<sequence>MSYPYGVQSKDRFMSNRDIIVIGGSSGATAPLKTILGALPPDLPAAVFIVLHIPARSIGILSTVTAAAAHLPVHAAVDGMPIKRGNIYLAVPDHHLILADGHIKLGRGPRENMARPAIDPLFRSAAAAYGSRVIGVILSGLLNDGASGLEAVKRCGGIAIVQDPADAVADEMPRSALQAADVDLSAPSLRIGDVLYDLVREPAGPGVPIPSDIRLEVDIAAGERVDSEIIGQFADPVALTCPNCSGVLSKVRNGKPLRFRCQVGHAVTADLVAKEQENAVDEALRIALRIIEERAELVSRMAEDGRRSGRKTVAEMYDERALEYRQYADTLRKAVLKSMAPLASRMDEGGQDNGG</sequence>
<feature type="active site" evidence="4">
    <location>
        <position position="144"/>
    </location>
</feature>
<dbReference type="EC" id="3.1.1.61" evidence="2"/>
<dbReference type="InterPro" id="IPR000673">
    <property type="entry name" value="Sig_transdc_resp-reg_Me-estase"/>
</dbReference>
<gene>
    <name evidence="6" type="ORF">MicloDRAFT_00037110</name>
</gene>
<evidence type="ECO:0000256" key="2">
    <source>
        <dbReference type="ARBA" id="ARBA00039140"/>
    </source>
</evidence>
<feature type="active site" evidence="4">
    <location>
        <position position="52"/>
    </location>
</feature>
<keyword evidence="4" id="KW-0145">Chemotaxis</keyword>
<keyword evidence="1 4" id="KW-0378">Hydrolase</keyword>
<accession>I4YT64</accession>
<dbReference type="Pfam" id="PF01339">
    <property type="entry name" value="CheB_methylest"/>
    <property type="match status" value="1"/>
</dbReference>
<evidence type="ECO:0000256" key="1">
    <source>
        <dbReference type="ARBA" id="ARBA00022801"/>
    </source>
</evidence>
<dbReference type="eggNOG" id="COG2201">
    <property type="taxonomic scope" value="Bacteria"/>
</dbReference>
<proteinExistence type="predicted"/>
<protein>
    <recommendedName>
        <fullName evidence="2">protein-glutamate methylesterase</fullName>
        <ecNumber evidence="2">3.1.1.61</ecNumber>
    </recommendedName>
</protein>
<dbReference type="GO" id="GO:0008984">
    <property type="term" value="F:protein-glutamate methylesterase activity"/>
    <property type="evidence" value="ECO:0007669"/>
    <property type="project" value="UniProtKB-EC"/>
</dbReference>
<evidence type="ECO:0000259" key="5">
    <source>
        <dbReference type="PROSITE" id="PS50122"/>
    </source>
</evidence>
<evidence type="ECO:0000313" key="7">
    <source>
        <dbReference type="Proteomes" id="UP000003947"/>
    </source>
</evidence>
<dbReference type="HOGENOM" id="CLU_000445_51_1_5"/>
<dbReference type="STRING" id="864069.MicloDRAFT_00037110"/>
<feature type="domain" description="CheB-type methylesterase" evidence="5">
    <location>
        <begin position="13"/>
        <end position="202"/>
    </location>
</feature>
<dbReference type="PIRSF" id="PIRSF036461">
    <property type="entry name" value="Chmtx_methlestr"/>
    <property type="match status" value="1"/>
</dbReference>
<dbReference type="InterPro" id="IPR035909">
    <property type="entry name" value="CheB_C"/>
</dbReference>
<evidence type="ECO:0000313" key="6">
    <source>
        <dbReference type="EMBL" id="EIM27156.1"/>
    </source>
</evidence>
<feature type="active site" evidence="4">
    <location>
        <position position="25"/>
    </location>
</feature>
<dbReference type="PANTHER" id="PTHR42872:SF6">
    <property type="entry name" value="PROTEIN-GLUTAMATE METHYLESTERASE_PROTEIN-GLUTAMINE GLUTAMINASE"/>
    <property type="match status" value="1"/>
</dbReference>
<organism evidence="6 7">
    <name type="scientific">Microvirga lotononidis</name>
    <dbReference type="NCBI Taxonomy" id="864069"/>
    <lineage>
        <taxon>Bacteria</taxon>
        <taxon>Pseudomonadati</taxon>
        <taxon>Pseudomonadota</taxon>
        <taxon>Alphaproteobacteria</taxon>
        <taxon>Hyphomicrobiales</taxon>
        <taxon>Methylobacteriaceae</taxon>
        <taxon>Microvirga</taxon>
    </lineage>
</organism>
<dbReference type="EMBL" id="JH660645">
    <property type="protein sequence ID" value="EIM27156.1"/>
    <property type="molecule type" value="Genomic_DNA"/>
</dbReference>
<dbReference type="CDD" id="cd16433">
    <property type="entry name" value="CheB"/>
    <property type="match status" value="1"/>
</dbReference>
<name>I4YT64_9HYPH</name>
<dbReference type="GO" id="GO:0005737">
    <property type="term" value="C:cytoplasm"/>
    <property type="evidence" value="ECO:0007669"/>
    <property type="project" value="InterPro"/>
</dbReference>
<dbReference type="SUPFAM" id="SSF52738">
    <property type="entry name" value="Methylesterase CheB, C-terminal domain"/>
    <property type="match status" value="1"/>
</dbReference>
<dbReference type="AlphaFoldDB" id="I4YT64"/>
<dbReference type="GO" id="GO:0000156">
    <property type="term" value="F:phosphorelay response regulator activity"/>
    <property type="evidence" value="ECO:0007669"/>
    <property type="project" value="InterPro"/>
</dbReference>
<dbReference type="InterPro" id="IPR011247">
    <property type="entry name" value="Chemotax_prot-Glu_Me-esterase"/>
</dbReference>
<dbReference type="PANTHER" id="PTHR42872">
    <property type="entry name" value="PROTEIN-GLUTAMATE METHYLESTERASE/PROTEIN-GLUTAMINE GLUTAMINASE"/>
    <property type="match status" value="1"/>
</dbReference>
<evidence type="ECO:0000256" key="4">
    <source>
        <dbReference type="PROSITE-ProRule" id="PRU00050"/>
    </source>
</evidence>